<feature type="domain" description="CCHC-type" evidence="3">
    <location>
        <begin position="264"/>
        <end position="280"/>
    </location>
</feature>
<sequence length="299" mass="34494">PNGKGFTQDTRKGSGIPRRPKTDDKPSQNKGIQCHECEGYGHVRAECPTYLKNQKKSLTASWSDDELSDNEGNEAAKQITALTGICASETDSCEEELTYDELADSYRELCLKSEEVCRTLEKQKETISKLQTEKHDNISKMNALQEKVNNLTSDLEEAKHVIDKLNTDNSRLRKFSDMLYKDDNHIEGLHKADERLEEILEKNVLKPRHIGLSYEKVNKLKGYDPNLMYTQPKGTQTAKVFKQKFSHSKQHQGNRSRGRTHHWVCHYCGRRGHIRPFCYKLYGYPERKSQPRPVPIQKK</sequence>
<evidence type="ECO:0000313" key="4">
    <source>
        <dbReference type="EMBL" id="PNX63255.1"/>
    </source>
</evidence>
<evidence type="ECO:0000313" key="5">
    <source>
        <dbReference type="Proteomes" id="UP000236291"/>
    </source>
</evidence>
<dbReference type="GO" id="GO:0008233">
    <property type="term" value="F:peptidase activity"/>
    <property type="evidence" value="ECO:0007669"/>
    <property type="project" value="UniProtKB-KW"/>
</dbReference>
<dbReference type="Gene3D" id="1.20.5.1700">
    <property type="match status" value="1"/>
</dbReference>
<evidence type="ECO:0000259" key="3">
    <source>
        <dbReference type="SMART" id="SM00343"/>
    </source>
</evidence>
<reference evidence="4 5" key="1">
    <citation type="journal article" date="2014" name="Am. J. Bot.">
        <title>Genome assembly and annotation for red clover (Trifolium pratense; Fabaceae).</title>
        <authorList>
            <person name="Istvanek J."/>
            <person name="Jaros M."/>
            <person name="Krenek A."/>
            <person name="Repkova J."/>
        </authorList>
    </citation>
    <scope>NUCLEOTIDE SEQUENCE [LARGE SCALE GENOMIC DNA]</scope>
    <source>
        <strain evidence="5">cv. Tatra</strain>
        <tissue evidence="4">Young leaves</tissue>
    </source>
</reference>
<gene>
    <name evidence="4" type="ORF">L195_g053413</name>
</gene>
<dbReference type="AlphaFoldDB" id="A0A2K3KAD7"/>
<comment type="caution">
    <text evidence="4">The sequence shown here is derived from an EMBL/GenBank/DDBJ whole genome shotgun (WGS) entry which is preliminary data.</text>
</comment>
<feature type="non-terminal residue" evidence="4">
    <location>
        <position position="299"/>
    </location>
</feature>
<dbReference type="ExpressionAtlas" id="A0A2K3KAD7">
    <property type="expression patterns" value="baseline"/>
</dbReference>
<protein>
    <submittedName>
        <fullName evidence="4">Gag-protease polyprotein</fullName>
    </submittedName>
</protein>
<keyword evidence="4" id="KW-0378">Hydrolase</keyword>
<keyword evidence="1" id="KW-0175">Coiled coil</keyword>
<dbReference type="GO" id="GO:0006508">
    <property type="term" value="P:proteolysis"/>
    <property type="evidence" value="ECO:0007669"/>
    <property type="project" value="UniProtKB-KW"/>
</dbReference>
<dbReference type="SUPFAM" id="SSF57756">
    <property type="entry name" value="Retrovirus zinc finger-like domains"/>
    <property type="match status" value="1"/>
</dbReference>
<feature type="non-terminal residue" evidence="4">
    <location>
        <position position="1"/>
    </location>
</feature>
<dbReference type="GO" id="GO:0003676">
    <property type="term" value="F:nucleic acid binding"/>
    <property type="evidence" value="ECO:0007669"/>
    <property type="project" value="InterPro"/>
</dbReference>
<dbReference type="InterPro" id="IPR036875">
    <property type="entry name" value="Znf_CCHC_sf"/>
</dbReference>
<dbReference type="InterPro" id="IPR001878">
    <property type="entry name" value="Znf_CCHC"/>
</dbReference>
<feature type="domain" description="CCHC-type" evidence="3">
    <location>
        <begin position="33"/>
        <end position="49"/>
    </location>
</feature>
<feature type="compositionally biased region" description="Basic and acidic residues" evidence="2">
    <location>
        <begin position="20"/>
        <end position="31"/>
    </location>
</feature>
<evidence type="ECO:0000256" key="1">
    <source>
        <dbReference type="SAM" id="Coils"/>
    </source>
</evidence>
<feature type="coiled-coil region" evidence="1">
    <location>
        <begin position="113"/>
        <end position="168"/>
    </location>
</feature>
<evidence type="ECO:0000256" key="2">
    <source>
        <dbReference type="SAM" id="MobiDB-lite"/>
    </source>
</evidence>
<reference evidence="4 5" key="2">
    <citation type="journal article" date="2017" name="Front. Plant Sci.">
        <title>Gene Classification and Mining of Molecular Markers Useful in Red Clover (Trifolium pratense) Breeding.</title>
        <authorList>
            <person name="Istvanek J."/>
            <person name="Dluhosova J."/>
            <person name="Dluhos P."/>
            <person name="Patkova L."/>
            <person name="Nedelnik J."/>
            <person name="Repkova J."/>
        </authorList>
    </citation>
    <scope>NUCLEOTIDE SEQUENCE [LARGE SCALE GENOMIC DNA]</scope>
    <source>
        <strain evidence="5">cv. Tatra</strain>
        <tissue evidence="4">Young leaves</tissue>
    </source>
</reference>
<keyword evidence="4" id="KW-0645">Protease</keyword>
<dbReference type="GO" id="GO:0008270">
    <property type="term" value="F:zinc ion binding"/>
    <property type="evidence" value="ECO:0007669"/>
    <property type="project" value="InterPro"/>
</dbReference>
<dbReference type="SMART" id="SM00343">
    <property type="entry name" value="ZnF_C2HC"/>
    <property type="match status" value="2"/>
</dbReference>
<dbReference type="Proteomes" id="UP000236291">
    <property type="component" value="Unassembled WGS sequence"/>
</dbReference>
<name>A0A2K3KAD7_TRIPR</name>
<organism evidence="4 5">
    <name type="scientific">Trifolium pratense</name>
    <name type="common">Red clover</name>
    <dbReference type="NCBI Taxonomy" id="57577"/>
    <lineage>
        <taxon>Eukaryota</taxon>
        <taxon>Viridiplantae</taxon>
        <taxon>Streptophyta</taxon>
        <taxon>Embryophyta</taxon>
        <taxon>Tracheophyta</taxon>
        <taxon>Spermatophyta</taxon>
        <taxon>Magnoliopsida</taxon>
        <taxon>eudicotyledons</taxon>
        <taxon>Gunneridae</taxon>
        <taxon>Pentapetalae</taxon>
        <taxon>rosids</taxon>
        <taxon>fabids</taxon>
        <taxon>Fabales</taxon>
        <taxon>Fabaceae</taxon>
        <taxon>Papilionoideae</taxon>
        <taxon>50 kb inversion clade</taxon>
        <taxon>NPAAA clade</taxon>
        <taxon>Hologalegina</taxon>
        <taxon>IRL clade</taxon>
        <taxon>Trifolieae</taxon>
        <taxon>Trifolium</taxon>
    </lineage>
</organism>
<feature type="region of interest" description="Disordered" evidence="2">
    <location>
        <begin position="1"/>
        <end position="31"/>
    </location>
</feature>
<accession>A0A2K3KAD7</accession>
<dbReference type="EMBL" id="ASHM01089870">
    <property type="protein sequence ID" value="PNX63255.1"/>
    <property type="molecule type" value="Genomic_DNA"/>
</dbReference>
<proteinExistence type="predicted"/>